<evidence type="ECO:0000256" key="1">
    <source>
        <dbReference type="SAM" id="Phobius"/>
    </source>
</evidence>
<dbReference type="OrthoDB" id="2124888at2759"/>
<reference evidence="4 5" key="1">
    <citation type="submission" date="2016-10" db="EMBL/GenBank/DDBJ databases">
        <authorList>
            <person name="de Groot N.N."/>
        </authorList>
    </citation>
    <scope>NUCLEOTIDE SEQUENCE [LARGE SCALE GENOMIC DNA]</scope>
    <source>
        <strain evidence="2 5">CBS 141442</strain>
        <strain evidence="3 4">PYCC 4715</strain>
    </source>
</reference>
<evidence type="ECO:0000313" key="2">
    <source>
        <dbReference type="EMBL" id="SGZ46262.1"/>
    </source>
</evidence>
<dbReference type="PANTHER" id="PTHR28026:SF9">
    <property type="entry name" value="2-HYDROXY-PALMITIC ACID DIOXYGENASE MPO1"/>
    <property type="match status" value="1"/>
</dbReference>
<evidence type="ECO:0000313" key="4">
    <source>
        <dbReference type="Proteomes" id="UP000182259"/>
    </source>
</evidence>
<dbReference type="AlphaFoldDB" id="A0A1L0BIA7"/>
<feature type="transmembrane region" description="Helical" evidence="1">
    <location>
        <begin position="53"/>
        <end position="71"/>
    </location>
</feature>
<dbReference type="GO" id="GO:0005783">
    <property type="term" value="C:endoplasmic reticulum"/>
    <property type="evidence" value="ECO:0007669"/>
    <property type="project" value="TreeGrafter"/>
</dbReference>
<keyword evidence="1" id="KW-1133">Transmembrane helix</keyword>
<name>A0A1L0BIA7_9ASCO</name>
<feature type="transmembrane region" description="Helical" evidence="1">
    <location>
        <begin position="109"/>
        <end position="129"/>
    </location>
</feature>
<dbReference type="Proteomes" id="UP000182334">
    <property type="component" value="Chromosome I"/>
</dbReference>
<keyword evidence="1" id="KW-0812">Transmembrane</keyword>
<dbReference type="GO" id="GO:0046521">
    <property type="term" value="P:sphingoid catabolic process"/>
    <property type="evidence" value="ECO:0007669"/>
    <property type="project" value="TreeGrafter"/>
</dbReference>
<feature type="transmembrane region" description="Helical" evidence="1">
    <location>
        <begin position="141"/>
        <end position="162"/>
    </location>
</feature>
<gene>
    <name evidence="3" type="ORF">SAMEA4029009_CIC11G00000004959</name>
    <name evidence="2" type="ORF">SAMEA4029010_CIC11G00000005851</name>
</gene>
<organism evidence="3 4">
    <name type="scientific">Sungouiella intermedia</name>
    <dbReference type="NCBI Taxonomy" id="45354"/>
    <lineage>
        <taxon>Eukaryota</taxon>
        <taxon>Fungi</taxon>
        <taxon>Dikarya</taxon>
        <taxon>Ascomycota</taxon>
        <taxon>Saccharomycotina</taxon>
        <taxon>Pichiomycetes</taxon>
        <taxon>Metschnikowiaceae</taxon>
        <taxon>Sungouiella</taxon>
    </lineage>
</organism>
<feature type="transmembrane region" description="Helical" evidence="1">
    <location>
        <begin position="24"/>
        <end position="41"/>
    </location>
</feature>
<feature type="transmembrane region" description="Helical" evidence="1">
    <location>
        <begin position="77"/>
        <end position="97"/>
    </location>
</feature>
<dbReference type="EMBL" id="LT635756">
    <property type="protein sequence ID" value="SGZ46262.1"/>
    <property type="molecule type" value="Genomic_DNA"/>
</dbReference>
<dbReference type="GO" id="GO:0016020">
    <property type="term" value="C:membrane"/>
    <property type="evidence" value="ECO:0007669"/>
    <property type="project" value="GOC"/>
</dbReference>
<protein>
    <submittedName>
        <fullName evidence="3">CIC11C00000004959</fullName>
    </submittedName>
    <submittedName>
        <fullName evidence="2">CIC11C00000005851</fullName>
    </submittedName>
</protein>
<dbReference type="Pfam" id="PF06127">
    <property type="entry name" value="Mpo1-like"/>
    <property type="match status" value="1"/>
</dbReference>
<proteinExistence type="predicted"/>
<dbReference type="EMBL" id="LT635764">
    <property type="protein sequence ID" value="SGZ50859.1"/>
    <property type="molecule type" value="Genomic_DNA"/>
</dbReference>
<accession>A0A1L0BIA7</accession>
<keyword evidence="1" id="KW-0472">Membrane</keyword>
<dbReference type="Proteomes" id="UP000182259">
    <property type="component" value="Chromosome I"/>
</dbReference>
<dbReference type="InterPro" id="IPR009305">
    <property type="entry name" value="Mpo1-like"/>
</dbReference>
<dbReference type="PANTHER" id="PTHR28026">
    <property type="entry name" value="DUF962 DOMAIN PROTEIN (AFU_ORTHOLOGUE AFUA_8G05310)"/>
    <property type="match status" value="1"/>
</dbReference>
<keyword evidence="5" id="KW-1185">Reference proteome</keyword>
<evidence type="ECO:0000313" key="3">
    <source>
        <dbReference type="EMBL" id="SGZ50859.1"/>
    </source>
</evidence>
<evidence type="ECO:0000313" key="5">
    <source>
        <dbReference type="Proteomes" id="UP000182334"/>
    </source>
</evidence>
<sequence length="190" mass="21639">MTNLLDINEHLVFYRKYHFNHKNVAIHLLCIPLILLSLISFSSTKAVSESFPHITIGSIVAWTYGLYYIALDWQLGIPTFAFLTTYAHVVRNVYLHLSDTTPISKTKFVQLAVGVHVVCWLAQFYGHAVHEKRAPALFDNLLQALVLAPFFVVYEIAFWLGFKLDTKKNMDNKAGKLVLEMNKAAKQKAN</sequence>